<keyword evidence="2" id="KW-1185">Reference proteome</keyword>
<evidence type="ECO:0000313" key="1">
    <source>
        <dbReference type="EMBL" id="RNA01574.1"/>
    </source>
</evidence>
<dbReference type="OrthoDB" id="21144at2759"/>
<dbReference type="STRING" id="10195.A0A3M7PRD2"/>
<comment type="caution">
    <text evidence="1">The sequence shown here is derived from an EMBL/GenBank/DDBJ whole genome shotgun (WGS) entry which is preliminary data.</text>
</comment>
<dbReference type="EMBL" id="REGN01009256">
    <property type="protein sequence ID" value="RNA01574.1"/>
    <property type="molecule type" value="Genomic_DNA"/>
</dbReference>
<dbReference type="Proteomes" id="UP000276133">
    <property type="component" value="Unassembled WGS sequence"/>
</dbReference>
<sequence>MILRKPPDERTVNDLDIIYEELIHVKALSHLSSLVKRELASVLLFEAYPYHNTIDTNTFGIKILNCKKICYFKNYLCYLVIQKPKFESVVSLSN</sequence>
<dbReference type="AlphaFoldDB" id="A0A3M7PRD2"/>
<name>A0A3M7PRD2_BRAPC</name>
<organism evidence="1 2">
    <name type="scientific">Brachionus plicatilis</name>
    <name type="common">Marine rotifer</name>
    <name type="synonym">Brachionus muelleri</name>
    <dbReference type="NCBI Taxonomy" id="10195"/>
    <lineage>
        <taxon>Eukaryota</taxon>
        <taxon>Metazoa</taxon>
        <taxon>Spiralia</taxon>
        <taxon>Gnathifera</taxon>
        <taxon>Rotifera</taxon>
        <taxon>Eurotatoria</taxon>
        <taxon>Monogononta</taxon>
        <taxon>Pseudotrocha</taxon>
        <taxon>Ploima</taxon>
        <taxon>Brachionidae</taxon>
        <taxon>Brachionus</taxon>
    </lineage>
</organism>
<proteinExistence type="predicted"/>
<evidence type="ECO:0000313" key="2">
    <source>
        <dbReference type="Proteomes" id="UP000276133"/>
    </source>
</evidence>
<accession>A0A3M7PRD2</accession>
<gene>
    <name evidence="1" type="ORF">BpHYR1_046774</name>
</gene>
<dbReference type="Gene3D" id="1.10.8.1240">
    <property type="match status" value="1"/>
</dbReference>
<reference evidence="1 2" key="1">
    <citation type="journal article" date="2018" name="Sci. Rep.">
        <title>Genomic signatures of local adaptation to the degree of environmental predictability in rotifers.</title>
        <authorList>
            <person name="Franch-Gras L."/>
            <person name="Hahn C."/>
            <person name="Garcia-Roger E.M."/>
            <person name="Carmona M.J."/>
            <person name="Serra M."/>
            <person name="Gomez A."/>
        </authorList>
    </citation>
    <scope>NUCLEOTIDE SEQUENCE [LARGE SCALE GENOMIC DNA]</scope>
    <source>
        <strain evidence="1">HYR1</strain>
    </source>
</reference>
<protein>
    <submittedName>
        <fullName evidence="1">Rap guanine nucleotide exchange factor 4</fullName>
    </submittedName>
</protein>